<dbReference type="OrthoDB" id="583154at2"/>
<evidence type="ECO:0000313" key="2">
    <source>
        <dbReference type="Proteomes" id="UP000021053"/>
    </source>
</evidence>
<dbReference type="EMBL" id="JFBT01000001">
    <property type="protein sequence ID" value="EXG82124.1"/>
    <property type="molecule type" value="Genomic_DNA"/>
</dbReference>
<dbReference type="HOGENOM" id="CLU_054340_0_0_11"/>
<reference evidence="1 2" key="1">
    <citation type="submission" date="2013-07" db="EMBL/GenBank/DDBJ databases">
        <authorList>
            <consortium name="DOE Joint Genome Institute"/>
            <person name="Eisen J."/>
            <person name="Huntemann M."/>
            <person name="Han J."/>
            <person name="Chen A."/>
            <person name="Kyrpides N."/>
            <person name="Mavromatis K."/>
            <person name="Markowitz V."/>
            <person name="Palaniappan K."/>
            <person name="Ivanova N."/>
            <person name="Schaumberg A."/>
            <person name="Pati A."/>
            <person name="Liolios K."/>
            <person name="Nordberg H.P."/>
            <person name="Cantor M.N."/>
            <person name="Hua S.X."/>
            <person name="Woyke T."/>
        </authorList>
    </citation>
    <scope>NUCLEOTIDE SEQUENCE [LARGE SCALE GENOMIC DNA]</scope>
    <source>
        <strain evidence="1 2">DSM 44712</strain>
    </source>
</reference>
<comment type="caution">
    <text evidence="1">The sequence shown here is derived from an EMBL/GenBank/DDBJ whole genome shotgun (WGS) entry which is preliminary data.</text>
</comment>
<proteinExistence type="predicted"/>
<dbReference type="AlphaFoldDB" id="A0A010ZTU4"/>
<dbReference type="PATRIC" id="fig|927661.3.peg.3223"/>
<dbReference type="RefSeq" id="WP_035851710.1">
    <property type="nucleotide sequence ID" value="NZ_KK073874.1"/>
</dbReference>
<organism evidence="1 2">
    <name type="scientific">Cryptosporangium arvum DSM 44712</name>
    <dbReference type="NCBI Taxonomy" id="927661"/>
    <lineage>
        <taxon>Bacteria</taxon>
        <taxon>Bacillati</taxon>
        <taxon>Actinomycetota</taxon>
        <taxon>Actinomycetes</taxon>
        <taxon>Cryptosporangiales</taxon>
        <taxon>Cryptosporangiaceae</taxon>
        <taxon>Cryptosporangium</taxon>
    </lineage>
</organism>
<dbReference type="Gene3D" id="3.30.930.10">
    <property type="entry name" value="Bira Bifunctional Protein, Domain 2"/>
    <property type="match status" value="1"/>
</dbReference>
<dbReference type="Proteomes" id="UP000021053">
    <property type="component" value="Unassembled WGS sequence"/>
</dbReference>
<sequence>MTTSSTLGTPGVRLTPRSEAELVDGLRRGIDRRFGPCVEHFVAPPVIDRRVVELVGYPESFPQLLGSVYGAPQGGPVAATDLVLTAAACHHLYPVFADRALASPVVASVEAACYRGEATSETGRLRSFRMYEVVCLGPAGAVEEWRDRTLTGAAGWLRELGLGINVVAANDPFFGRTGVLLASTQRSQGLKSEFTAEVDDGLVQAIASVNYHKEHFGEVFGIADADAGTAHSSCLAFGLDRVVLALRRRHGDDVSGWPPEVRSLLS</sequence>
<gene>
    <name evidence="1" type="ORF">CryarDRAFT_3266</name>
</gene>
<protein>
    <recommendedName>
        <fullName evidence="3">Seryl-tRNA synthetase</fullName>
    </recommendedName>
</protein>
<evidence type="ECO:0000313" key="1">
    <source>
        <dbReference type="EMBL" id="EXG82124.1"/>
    </source>
</evidence>
<dbReference type="InterPro" id="IPR045864">
    <property type="entry name" value="aa-tRNA-synth_II/BPL/LPL"/>
</dbReference>
<evidence type="ECO:0008006" key="3">
    <source>
        <dbReference type="Google" id="ProtNLM"/>
    </source>
</evidence>
<accession>A0A010ZTU4</accession>
<name>A0A010ZTU4_9ACTN</name>
<dbReference type="SUPFAM" id="SSF55681">
    <property type="entry name" value="Class II aaRS and biotin synthetases"/>
    <property type="match status" value="1"/>
</dbReference>
<keyword evidence="2" id="KW-1185">Reference proteome</keyword>